<evidence type="ECO:0000313" key="2">
    <source>
        <dbReference type="EMBL" id="KMW20129.1"/>
    </source>
</evidence>
<comment type="caution">
    <text evidence="2">The sequence shown here is derived from an EMBL/GenBank/DDBJ whole genome shotgun (WGS) entry which is preliminary data.</text>
</comment>
<organism evidence="2 3">
    <name type="scientific">[Clostridium] citroniae WAL-19142</name>
    <dbReference type="NCBI Taxonomy" id="742734"/>
    <lineage>
        <taxon>Bacteria</taxon>
        <taxon>Bacillati</taxon>
        <taxon>Bacillota</taxon>
        <taxon>Clostridia</taxon>
        <taxon>Lachnospirales</taxon>
        <taxon>Lachnospiraceae</taxon>
        <taxon>Enterocloster</taxon>
    </lineage>
</organism>
<dbReference type="OrthoDB" id="9816277at2"/>
<evidence type="ECO:0000313" key="3">
    <source>
        <dbReference type="Proteomes" id="UP000037392"/>
    </source>
</evidence>
<dbReference type="EMBL" id="ADLK01000019">
    <property type="protein sequence ID" value="KMW20129.1"/>
    <property type="molecule type" value="Genomic_DNA"/>
</dbReference>
<dbReference type="Gene3D" id="1.10.10.2910">
    <property type="match status" value="1"/>
</dbReference>
<dbReference type="RefSeq" id="WP_007860575.1">
    <property type="nucleotide sequence ID" value="NZ_KQ235877.1"/>
</dbReference>
<name>A0A0J9C6R1_9FIRM</name>
<dbReference type="InterPro" id="IPR010359">
    <property type="entry name" value="IrrE_HExxH"/>
</dbReference>
<protein>
    <recommendedName>
        <fullName evidence="1">IrrE N-terminal-like domain-containing protein</fullName>
    </recommendedName>
</protein>
<sequence length="230" mass="26604">MDRGGILCKILEVYKTCGIDSFPVNSIEVIQTLGIPLFKYSELPSRKELECHRVSDDAFKLKGSIYYNDTFPHLCRQRFTLMHEVGHILLDHAGDTMENDLEADFFASNILAPRILIHRLKCYDAALIHGTFGLSYAASNRALLSYREWFRKISYSAARRPSDTELQLEHMVFPNPSCLSTNSMKPSATRSRLSRDTEECIDFFDELQRNRGNTYWMERAKSQWLYANDL</sequence>
<dbReference type="GeneID" id="93161914"/>
<feature type="domain" description="IrrE N-terminal-like" evidence="1">
    <location>
        <begin position="62"/>
        <end position="138"/>
    </location>
</feature>
<dbReference type="Proteomes" id="UP000037392">
    <property type="component" value="Unassembled WGS sequence"/>
</dbReference>
<reference evidence="2 3" key="1">
    <citation type="submission" date="2011-04" db="EMBL/GenBank/DDBJ databases">
        <title>The Genome Sequence of Clostridium citroniae WAL-19142.</title>
        <authorList>
            <consortium name="The Broad Institute Genome Sequencing Platform"/>
            <person name="Earl A."/>
            <person name="Ward D."/>
            <person name="Feldgarden M."/>
            <person name="Gevers D."/>
            <person name="Warren Y.A."/>
            <person name="Tyrrell K.L."/>
            <person name="Citron D.M."/>
            <person name="Goldstein E.J."/>
            <person name="Daigneault M."/>
            <person name="Allen-Vercoe E."/>
            <person name="Young S.K."/>
            <person name="Zeng Q."/>
            <person name="Gargeya S."/>
            <person name="Fitzgerald M."/>
            <person name="Haas B."/>
            <person name="Abouelleil A."/>
            <person name="Alvarado L."/>
            <person name="Arachchi H.M."/>
            <person name="Berlin A."/>
            <person name="Brown A."/>
            <person name="Chapman S.B."/>
            <person name="Chen Z."/>
            <person name="Dunbar C."/>
            <person name="Freedman E."/>
            <person name="Gearin G."/>
            <person name="Gellesch M."/>
            <person name="Goldberg J."/>
            <person name="Griggs A."/>
            <person name="Gujja S."/>
            <person name="Heilman E.R."/>
            <person name="Heiman D."/>
            <person name="Howarth C."/>
            <person name="Larson L."/>
            <person name="Lui A."/>
            <person name="MacDonald P.J."/>
            <person name="Mehta T."/>
            <person name="Montmayeur A."/>
            <person name="Murphy C."/>
            <person name="Neiman D."/>
            <person name="Pearson M."/>
            <person name="Priest M."/>
            <person name="Roberts A."/>
            <person name="Saif S."/>
            <person name="Shea T."/>
            <person name="Shenoy N."/>
            <person name="Sisk P."/>
            <person name="Stolte C."/>
            <person name="Sykes S."/>
            <person name="White J."/>
            <person name="Yandava C."/>
            <person name="Wortman J."/>
            <person name="Nusbaum C."/>
            <person name="Birren B."/>
        </authorList>
    </citation>
    <scope>NUCLEOTIDE SEQUENCE [LARGE SCALE GENOMIC DNA]</scope>
    <source>
        <strain evidence="2 3">WAL-19142</strain>
    </source>
</reference>
<dbReference type="AlphaFoldDB" id="A0A0J9C6R1"/>
<dbReference type="PATRIC" id="fig|742734.4.peg.2306"/>
<accession>A0A0J9C6R1</accession>
<proteinExistence type="predicted"/>
<gene>
    <name evidence="2" type="ORF">HMPREF9470_02144</name>
</gene>
<evidence type="ECO:0000259" key="1">
    <source>
        <dbReference type="Pfam" id="PF06114"/>
    </source>
</evidence>
<dbReference type="Pfam" id="PF06114">
    <property type="entry name" value="Peptidase_M78"/>
    <property type="match status" value="1"/>
</dbReference>